<reference evidence="2" key="1">
    <citation type="submission" date="2022-10" db="EMBL/GenBank/DDBJ databases">
        <title>Hoeflea sp. J2-29, isolated from marine algae.</title>
        <authorList>
            <person name="Kristyanto S."/>
            <person name="Kim J.M."/>
            <person name="Jeon C.O."/>
        </authorList>
    </citation>
    <scope>NUCLEOTIDE SEQUENCE</scope>
    <source>
        <strain evidence="2">J2-29</strain>
    </source>
</reference>
<protein>
    <submittedName>
        <fullName evidence="2">Glycosyltransferase family 2 protein</fullName>
    </submittedName>
</protein>
<dbReference type="InterPro" id="IPR001173">
    <property type="entry name" value="Glyco_trans_2-like"/>
</dbReference>
<evidence type="ECO:0000313" key="2">
    <source>
        <dbReference type="EMBL" id="MCY0096392.1"/>
    </source>
</evidence>
<gene>
    <name evidence="2" type="ORF">OEG82_20605</name>
</gene>
<comment type="caution">
    <text evidence="2">The sequence shown here is derived from an EMBL/GenBank/DDBJ whole genome shotgun (WGS) entry which is preliminary data.</text>
</comment>
<dbReference type="SUPFAM" id="SSF53448">
    <property type="entry name" value="Nucleotide-diphospho-sugar transferases"/>
    <property type="match status" value="1"/>
</dbReference>
<dbReference type="PANTHER" id="PTHR22916:SF3">
    <property type="entry name" value="UDP-GLCNAC:BETAGAL BETA-1,3-N-ACETYLGLUCOSAMINYLTRANSFERASE-LIKE PROTEIN 1"/>
    <property type="match status" value="1"/>
</dbReference>
<keyword evidence="3" id="KW-1185">Reference proteome</keyword>
<evidence type="ECO:0000313" key="3">
    <source>
        <dbReference type="Proteomes" id="UP001081283"/>
    </source>
</evidence>
<dbReference type="RefSeq" id="WP_267614220.1">
    <property type="nucleotide sequence ID" value="NZ_JAOVZQ010000001.1"/>
</dbReference>
<feature type="domain" description="Glycosyltransferase 2-like" evidence="1">
    <location>
        <begin position="22"/>
        <end position="154"/>
    </location>
</feature>
<dbReference type="Proteomes" id="UP001081283">
    <property type="component" value="Unassembled WGS sequence"/>
</dbReference>
<dbReference type="CDD" id="cd00761">
    <property type="entry name" value="Glyco_tranf_GTA_type"/>
    <property type="match status" value="1"/>
</dbReference>
<organism evidence="2 3">
    <name type="scientific">Hoeflea ulvae</name>
    <dbReference type="NCBI Taxonomy" id="2983764"/>
    <lineage>
        <taxon>Bacteria</taxon>
        <taxon>Pseudomonadati</taxon>
        <taxon>Pseudomonadota</taxon>
        <taxon>Alphaproteobacteria</taxon>
        <taxon>Hyphomicrobiales</taxon>
        <taxon>Rhizobiaceae</taxon>
        <taxon>Hoeflea</taxon>
    </lineage>
</organism>
<dbReference type="EMBL" id="JAOVZQ010000001">
    <property type="protein sequence ID" value="MCY0096392.1"/>
    <property type="molecule type" value="Genomic_DNA"/>
</dbReference>
<proteinExistence type="predicted"/>
<dbReference type="InterPro" id="IPR029044">
    <property type="entry name" value="Nucleotide-diphossugar_trans"/>
</dbReference>
<accession>A0ABT3YLC0</accession>
<dbReference type="PANTHER" id="PTHR22916">
    <property type="entry name" value="GLYCOSYLTRANSFERASE"/>
    <property type="match status" value="1"/>
</dbReference>
<evidence type="ECO:0000259" key="1">
    <source>
        <dbReference type="Pfam" id="PF00535"/>
    </source>
</evidence>
<sequence>MRTSDSRTILQWGKIPADTGVSVAISLYNYANHIEECLDSVAAQDFADIQLVIVDDCSRKDDSLAVAKAWMQEHQDRFPSGLLIAHQANCGLAEARNTGFRAAGCDTVFVMDADNTIHPCCIRKLHRALHASEAEASYSQLVMFGDVTDVGYADYWSKPLLAKGPYVDAMALVRKRIWERAGGYTHIDGGWEDYDFWCKLAELEAEVCFVPELLCSYRVHKTSMLRTDTVNRYESLKNVISLRHPWTRLT</sequence>
<dbReference type="Pfam" id="PF00535">
    <property type="entry name" value="Glycos_transf_2"/>
    <property type="match status" value="1"/>
</dbReference>
<name>A0ABT3YLC0_9HYPH</name>
<dbReference type="Gene3D" id="3.90.550.10">
    <property type="entry name" value="Spore Coat Polysaccharide Biosynthesis Protein SpsA, Chain A"/>
    <property type="match status" value="1"/>
</dbReference>